<sequence>MSLKSFSRIILIILTISSVNNCILLSFGDLDDHTIPATKIKKNTDHSLTLMLHYELRMNGEYKDKFVEKKRMERIKLCLDAYRNSGIFHSVSDDEGGDIIANVFISENSEANLGFALLSGATLFLFPSIGTADFSMHTVFATKTGKPLGTIQANGWQLVIMQILMLFPMIIWNPYSEDENFIIKMNQFTINEAIKSGIFNIK</sequence>
<evidence type="ECO:0000313" key="2">
    <source>
        <dbReference type="EMBL" id="PJZ64378.1"/>
    </source>
</evidence>
<reference evidence="2 3" key="1">
    <citation type="submission" date="2017-07" db="EMBL/GenBank/DDBJ databases">
        <title>Leptospira spp. isolated from tropical soils.</title>
        <authorList>
            <person name="Thibeaux R."/>
            <person name="Iraola G."/>
            <person name="Ferres I."/>
            <person name="Bierque E."/>
            <person name="Girault D."/>
            <person name="Soupe-Gilbert M.-E."/>
            <person name="Picardeau M."/>
            <person name="Goarant C."/>
        </authorList>
    </citation>
    <scope>NUCLEOTIDE SEQUENCE [LARGE SCALE GENOMIC DNA]</scope>
    <source>
        <strain evidence="2 3">FH2-C-A2</strain>
    </source>
</reference>
<evidence type="ECO:0000313" key="3">
    <source>
        <dbReference type="Proteomes" id="UP000231912"/>
    </source>
</evidence>
<accession>A0A2M9Z7J9</accession>
<dbReference type="Proteomes" id="UP000231912">
    <property type="component" value="Unassembled WGS sequence"/>
</dbReference>
<keyword evidence="1" id="KW-0472">Membrane</keyword>
<keyword evidence="1" id="KW-1133">Transmembrane helix</keyword>
<dbReference type="EMBL" id="NPDT01000010">
    <property type="protein sequence ID" value="PJZ64378.1"/>
    <property type="molecule type" value="Genomic_DNA"/>
</dbReference>
<dbReference type="AlphaFoldDB" id="A0A2M9Z7J9"/>
<name>A0A2M9Z7J9_9LEPT</name>
<dbReference type="RefSeq" id="WP_100760148.1">
    <property type="nucleotide sequence ID" value="NZ_NPDT01000010.1"/>
</dbReference>
<keyword evidence="1" id="KW-0812">Transmembrane</keyword>
<feature type="transmembrane region" description="Helical" evidence="1">
    <location>
        <begin position="155"/>
        <end position="175"/>
    </location>
</feature>
<evidence type="ECO:0000256" key="1">
    <source>
        <dbReference type="SAM" id="Phobius"/>
    </source>
</evidence>
<protein>
    <submittedName>
        <fullName evidence="2">Uncharacterized protein</fullName>
    </submittedName>
</protein>
<feature type="transmembrane region" description="Helical" evidence="1">
    <location>
        <begin position="113"/>
        <end position="134"/>
    </location>
</feature>
<organism evidence="2 3">
    <name type="scientific">Leptospira wolffii</name>
    <dbReference type="NCBI Taxonomy" id="409998"/>
    <lineage>
        <taxon>Bacteria</taxon>
        <taxon>Pseudomonadati</taxon>
        <taxon>Spirochaetota</taxon>
        <taxon>Spirochaetia</taxon>
        <taxon>Leptospirales</taxon>
        <taxon>Leptospiraceae</taxon>
        <taxon>Leptospira</taxon>
    </lineage>
</organism>
<comment type="caution">
    <text evidence="2">The sequence shown here is derived from an EMBL/GenBank/DDBJ whole genome shotgun (WGS) entry which is preliminary data.</text>
</comment>
<gene>
    <name evidence="2" type="ORF">CH371_18340</name>
</gene>
<proteinExistence type="predicted"/>